<evidence type="ECO:0000256" key="6">
    <source>
        <dbReference type="ARBA" id="ARBA00023040"/>
    </source>
</evidence>
<dbReference type="PANTHER" id="PTHR24248">
    <property type="entry name" value="ADRENERGIC RECEPTOR-RELATED G-PROTEIN COUPLED RECEPTOR"/>
    <property type="match status" value="1"/>
</dbReference>
<keyword evidence="4 12" id="KW-0812">Transmembrane</keyword>
<evidence type="ECO:0000256" key="9">
    <source>
        <dbReference type="ARBA" id="ARBA00023170"/>
    </source>
</evidence>
<keyword evidence="5 12" id="KW-1133">Transmembrane helix</keyword>
<organism evidence="15 16">
    <name type="scientific">Anopheles atroparvus</name>
    <name type="common">European mosquito</name>
    <dbReference type="NCBI Taxonomy" id="41427"/>
    <lineage>
        <taxon>Eukaryota</taxon>
        <taxon>Metazoa</taxon>
        <taxon>Ecdysozoa</taxon>
        <taxon>Arthropoda</taxon>
        <taxon>Hexapoda</taxon>
        <taxon>Insecta</taxon>
        <taxon>Pterygota</taxon>
        <taxon>Neoptera</taxon>
        <taxon>Endopterygota</taxon>
        <taxon>Diptera</taxon>
        <taxon>Nematocera</taxon>
        <taxon>Culicoidea</taxon>
        <taxon>Culicidae</taxon>
        <taxon>Anophelinae</taxon>
        <taxon>Anopheles</taxon>
    </lineage>
</organism>
<evidence type="ECO:0000256" key="8">
    <source>
        <dbReference type="ARBA" id="ARBA00023157"/>
    </source>
</evidence>
<feature type="chain" id="PRO_5042508381" description="G-protein coupled receptors family 1 profile domain-containing protein" evidence="13">
    <location>
        <begin position="17"/>
        <end position="154"/>
    </location>
</feature>
<keyword evidence="8" id="KW-1015">Disulfide bond</keyword>
<dbReference type="PROSITE" id="PS50262">
    <property type="entry name" value="G_PROTEIN_RECEP_F1_2"/>
    <property type="match status" value="1"/>
</dbReference>
<sequence length="154" mass="17481">MIFLVWFASVIVSLAPQFGWKDPEYLQRIEQQKCMVSQNIAYQVFATCCTFYVPLFVILVLYWKIYQTARRRIHRRGPKVPATPNSSNQEATPKPKSKIRFHLKKKFTNPTKAAVSSLGLVEGNSTNTVNTVEDTEDSSNADKKGLETTFSGDE</sequence>
<keyword evidence="7 12" id="KW-0472">Membrane</keyword>
<protein>
    <recommendedName>
        <fullName evidence="14">G-protein coupled receptors family 1 profile domain-containing protein</fullName>
    </recommendedName>
</protein>
<dbReference type="GO" id="GO:0004993">
    <property type="term" value="F:G protein-coupled serotonin receptor activity"/>
    <property type="evidence" value="ECO:0007669"/>
    <property type="project" value="UniProtKB-ARBA"/>
</dbReference>
<reference evidence="15" key="1">
    <citation type="submission" date="2024-04" db="UniProtKB">
        <authorList>
            <consortium name="EnsemblMetazoa"/>
        </authorList>
    </citation>
    <scope>IDENTIFICATION</scope>
    <source>
        <strain evidence="15">EBRO</strain>
    </source>
</reference>
<dbReference type="Pfam" id="PF00001">
    <property type="entry name" value="7tm_1"/>
    <property type="match status" value="1"/>
</dbReference>
<dbReference type="GO" id="GO:0043410">
    <property type="term" value="P:positive regulation of MAPK cascade"/>
    <property type="evidence" value="ECO:0007669"/>
    <property type="project" value="TreeGrafter"/>
</dbReference>
<comment type="similarity">
    <text evidence="2">Belongs to the G-protein coupled receptor 1 family.</text>
</comment>
<evidence type="ECO:0000256" key="13">
    <source>
        <dbReference type="SAM" id="SignalP"/>
    </source>
</evidence>
<comment type="subcellular location">
    <subcellularLocation>
        <location evidence="1">Cell membrane</location>
        <topology evidence="1">Multi-pass membrane protein</topology>
    </subcellularLocation>
</comment>
<dbReference type="PANTHER" id="PTHR24248:SF199">
    <property type="entry name" value="IP13425P-RELATED"/>
    <property type="match status" value="1"/>
</dbReference>
<evidence type="ECO:0000259" key="14">
    <source>
        <dbReference type="PROSITE" id="PS50262"/>
    </source>
</evidence>
<dbReference type="InterPro" id="IPR017452">
    <property type="entry name" value="GPCR_Rhodpsn_7TM"/>
</dbReference>
<evidence type="ECO:0000256" key="2">
    <source>
        <dbReference type="ARBA" id="ARBA00010663"/>
    </source>
</evidence>
<evidence type="ECO:0000313" key="16">
    <source>
        <dbReference type="Proteomes" id="UP000075880"/>
    </source>
</evidence>
<keyword evidence="9" id="KW-0675">Receptor</keyword>
<name>A0AAG5DHR8_ANOAO</name>
<dbReference type="SUPFAM" id="SSF81321">
    <property type="entry name" value="Family A G protein-coupled receptor-like"/>
    <property type="match status" value="1"/>
</dbReference>
<dbReference type="AlphaFoldDB" id="A0AAG5DHR8"/>
<keyword evidence="16" id="KW-1185">Reference proteome</keyword>
<dbReference type="InterPro" id="IPR000276">
    <property type="entry name" value="GPCR_Rhodpsn"/>
</dbReference>
<dbReference type="GO" id="GO:0071880">
    <property type="term" value="P:adenylate cyclase-activating adrenergic receptor signaling pathway"/>
    <property type="evidence" value="ECO:0007669"/>
    <property type="project" value="TreeGrafter"/>
</dbReference>
<feature type="region of interest" description="Disordered" evidence="11">
    <location>
        <begin position="74"/>
        <end position="98"/>
    </location>
</feature>
<accession>A0AAG5DHR8</accession>
<feature type="signal peptide" evidence="13">
    <location>
        <begin position="1"/>
        <end position="16"/>
    </location>
</feature>
<evidence type="ECO:0000256" key="1">
    <source>
        <dbReference type="ARBA" id="ARBA00004651"/>
    </source>
</evidence>
<keyword evidence="6" id="KW-0297">G-protein coupled receptor</keyword>
<feature type="transmembrane region" description="Helical" evidence="12">
    <location>
        <begin position="43"/>
        <end position="66"/>
    </location>
</feature>
<evidence type="ECO:0000256" key="10">
    <source>
        <dbReference type="ARBA" id="ARBA00023224"/>
    </source>
</evidence>
<proteinExistence type="inferred from homology"/>
<evidence type="ECO:0000256" key="12">
    <source>
        <dbReference type="SAM" id="Phobius"/>
    </source>
</evidence>
<dbReference type="Proteomes" id="UP000075880">
    <property type="component" value="Unassembled WGS sequence"/>
</dbReference>
<evidence type="ECO:0000256" key="7">
    <source>
        <dbReference type="ARBA" id="ARBA00023136"/>
    </source>
</evidence>
<dbReference type="GO" id="GO:0005886">
    <property type="term" value="C:plasma membrane"/>
    <property type="evidence" value="ECO:0007669"/>
    <property type="project" value="UniProtKB-SubCell"/>
</dbReference>
<evidence type="ECO:0000313" key="15">
    <source>
        <dbReference type="EnsemblMetazoa" id="ENSAATROPP010263"/>
    </source>
</evidence>
<feature type="region of interest" description="Disordered" evidence="11">
    <location>
        <begin position="124"/>
        <end position="154"/>
    </location>
</feature>
<dbReference type="EnsemblMetazoa" id="ENSAATROPT011353">
    <property type="protein sequence ID" value="ENSAATROPP010263"/>
    <property type="gene ID" value="ENSAATROPG009244"/>
</dbReference>
<evidence type="ECO:0000256" key="5">
    <source>
        <dbReference type="ARBA" id="ARBA00022989"/>
    </source>
</evidence>
<feature type="domain" description="G-protein coupled receptors family 1 profile" evidence="14">
    <location>
        <begin position="1"/>
        <end position="154"/>
    </location>
</feature>
<evidence type="ECO:0000256" key="3">
    <source>
        <dbReference type="ARBA" id="ARBA00022475"/>
    </source>
</evidence>
<keyword evidence="3" id="KW-1003">Cell membrane</keyword>
<evidence type="ECO:0000256" key="4">
    <source>
        <dbReference type="ARBA" id="ARBA00022692"/>
    </source>
</evidence>
<keyword evidence="10" id="KW-0807">Transducer</keyword>
<dbReference type="Gene3D" id="1.20.1070.10">
    <property type="entry name" value="Rhodopsin 7-helix transmembrane proteins"/>
    <property type="match status" value="1"/>
</dbReference>
<keyword evidence="13" id="KW-0732">Signal</keyword>
<evidence type="ECO:0000256" key="11">
    <source>
        <dbReference type="SAM" id="MobiDB-lite"/>
    </source>
</evidence>